<comment type="caution">
    <text evidence="2">The sequence shown here is derived from an EMBL/GenBank/DDBJ whole genome shotgun (WGS) entry which is preliminary data.</text>
</comment>
<protein>
    <submittedName>
        <fullName evidence="2">Suppressor of fused protein (SUFU)</fullName>
    </submittedName>
</protein>
<name>A0A2N5DSV8_9GAMM</name>
<accession>A0A2N5DSV8</accession>
<evidence type="ECO:0000313" key="2">
    <source>
        <dbReference type="EMBL" id="PLR29319.1"/>
    </source>
</evidence>
<dbReference type="RefSeq" id="WP_101827010.1">
    <property type="nucleotide sequence ID" value="NZ_PJZH01000052.1"/>
</dbReference>
<dbReference type="InterPro" id="IPR020941">
    <property type="entry name" value="SUFU-like_domain"/>
</dbReference>
<feature type="domain" description="Suppressor of fused-like" evidence="1">
    <location>
        <begin position="207"/>
        <end position="362"/>
    </location>
</feature>
<dbReference type="Pfam" id="PF05076">
    <property type="entry name" value="SUFU"/>
    <property type="match status" value="1"/>
</dbReference>
<dbReference type="EMBL" id="PJZH01000052">
    <property type="protein sequence ID" value="PLR29319.1"/>
    <property type="molecule type" value="Genomic_DNA"/>
</dbReference>
<organism evidence="2 3">
    <name type="scientific">Chimaeribacter coloradensis</name>
    <dbReference type="NCBI Taxonomy" id="2060068"/>
    <lineage>
        <taxon>Bacteria</taxon>
        <taxon>Pseudomonadati</taxon>
        <taxon>Pseudomonadota</taxon>
        <taxon>Gammaproteobacteria</taxon>
        <taxon>Enterobacterales</taxon>
        <taxon>Yersiniaceae</taxon>
        <taxon>Chimaeribacter</taxon>
    </lineage>
</organism>
<evidence type="ECO:0000313" key="3">
    <source>
        <dbReference type="Proteomes" id="UP000234503"/>
    </source>
</evidence>
<evidence type="ECO:0000259" key="1">
    <source>
        <dbReference type="Pfam" id="PF05076"/>
    </source>
</evidence>
<dbReference type="AlphaFoldDB" id="A0A2N5DSV8"/>
<keyword evidence="3" id="KW-1185">Reference proteome</keyword>
<dbReference type="OrthoDB" id="333049at2"/>
<reference evidence="2 3" key="1">
    <citation type="submission" date="2017-12" db="EMBL/GenBank/DDBJ databases">
        <title>Characterization of six clinical isolates of Enterochimera gen. nov., a novel genus of the Yersiniaciae family and the three species Enterochimera arupensis sp. nov., Enterochimera coloradensis sp. nov, and Enterochimera californica sp. nov.</title>
        <authorList>
            <person name="Rossi A."/>
            <person name="Fisher M."/>
        </authorList>
    </citation>
    <scope>NUCLEOTIDE SEQUENCE [LARGE SCALE GENOMIC DNA]</scope>
    <source>
        <strain evidence="3">2016-Iso4</strain>
    </source>
</reference>
<sequence length="369" mass="41656">MRQSELIAEVSNHKQTLIAVVEQDDRVVYFYLYAQGDMRERFPGIRACWVRNLQPAPVGEDTTATEQGLAPMMPAAYCRSLDGEPPLHPNGIQVIWNESDDGAALWYHGQLLAVVPGWSLYIDHQVSYAASCLKENGSTFPLGSASTNQQYARAEETRHFWRTWQHQHEHHPWQKLQQQFLERYEARFGPSVKYYTIDQGSWPPMAISQHEHDGVYYFLTLGVSIRPMPCVEILFNDDAGDYRRMEMAFAVEAQYVTEQSAVQMASALSGFAQLPWTTINWLGEGHTVESPMAPQGYEGFVLSDALCSPASKVPMPKVYGDKVNLYWASPIFTPEREFAHSQPNGGFELVKKLIEAGVGHVFVPRGPVL</sequence>
<gene>
    <name evidence="2" type="ORF">CYR32_20925</name>
</gene>
<dbReference type="Proteomes" id="UP000234503">
    <property type="component" value="Unassembled WGS sequence"/>
</dbReference>
<proteinExistence type="predicted"/>